<evidence type="ECO:0000256" key="5">
    <source>
        <dbReference type="ARBA" id="ARBA00022759"/>
    </source>
</evidence>
<dbReference type="Proteomes" id="UP000053695">
    <property type="component" value="Unassembled WGS sequence"/>
</dbReference>
<comment type="subunit">
    <text evidence="7">Consists of a catalytic RNA component and at least 4-5 protein subunits.</text>
</comment>
<keyword evidence="2 7" id="KW-0963">Cytoplasm</keyword>
<dbReference type="SMART" id="SM00538">
    <property type="entry name" value="POP4"/>
    <property type="match status" value="1"/>
</dbReference>
<dbReference type="InterPro" id="IPR002730">
    <property type="entry name" value="Rpp29/RNP1"/>
</dbReference>
<dbReference type="EC" id="3.1.26.5" evidence="7"/>
<evidence type="ECO:0000313" key="8">
    <source>
        <dbReference type="EMBL" id="ENN96176.1"/>
    </source>
</evidence>
<dbReference type="InterPro" id="IPR023538">
    <property type="entry name" value="RNP1"/>
</dbReference>
<comment type="function">
    <text evidence="7">Part of ribonuclease P, a protein complex that generates mature tRNA molecules by cleaving their 5'-ends.</text>
</comment>
<protein>
    <recommendedName>
        <fullName evidence="7">Ribonuclease P protein component 1</fullName>
        <shortName evidence="7">RNase P component 1</shortName>
        <ecNumber evidence="7">3.1.26.5</ecNumber>
    </recommendedName>
    <alternativeName>
        <fullName evidence="7">Rpp29</fullName>
    </alternativeName>
</protein>
<dbReference type="OrthoDB" id="39019at2157"/>
<dbReference type="GO" id="GO:0001682">
    <property type="term" value="P:tRNA 5'-leader removal"/>
    <property type="evidence" value="ECO:0007669"/>
    <property type="project" value="UniProtKB-UniRule"/>
</dbReference>
<dbReference type="PATRIC" id="fig|1069083.5.peg.774"/>
<evidence type="ECO:0000313" key="9">
    <source>
        <dbReference type="Proteomes" id="UP000053695"/>
    </source>
</evidence>
<dbReference type="PANTHER" id="PTHR13348:SF0">
    <property type="entry name" value="RIBONUCLEASE P PROTEIN SUBUNIT P29"/>
    <property type="match status" value="1"/>
</dbReference>
<evidence type="ECO:0000256" key="2">
    <source>
        <dbReference type="ARBA" id="ARBA00022490"/>
    </source>
</evidence>
<dbReference type="PANTHER" id="PTHR13348">
    <property type="entry name" value="RIBONUCLEASE P SUBUNIT P29"/>
    <property type="match status" value="1"/>
</dbReference>
<comment type="catalytic activity">
    <reaction evidence="7">
        <text>Endonucleolytic cleavage of RNA, removing 5'-extranucleotides from tRNA precursor.</text>
        <dbReference type="EC" id="3.1.26.5"/>
    </reaction>
</comment>
<comment type="similarity">
    <text evidence="1 7">Belongs to the eukaryotic/archaeal RNase P protein component 1 family.</text>
</comment>
<dbReference type="Gene3D" id="2.30.30.210">
    <property type="entry name" value="Ribonuclease P/MRP, subunit p29"/>
    <property type="match status" value="1"/>
</dbReference>
<dbReference type="Pfam" id="PF01868">
    <property type="entry name" value="RNase_P-MRP_p29"/>
    <property type="match status" value="1"/>
</dbReference>
<dbReference type="SUPFAM" id="SSF101744">
    <property type="entry name" value="Rof/RNase P subunit-like"/>
    <property type="match status" value="1"/>
</dbReference>
<dbReference type="GO" id="GO:0004526">
    <property type="term" value="F:ribonuclease P activity"/>
    <property type="evidence" value="ECO:0007669"/>
    <property type="project" value="UniProtKB-UniRule"/>
</dbReference>
<name>N6VSM3_9EURY</name>
<dbReference type="HAMAP" id="MF_00754">
    <property type="entry name" value="RNase_P_1"/>
    <property type="match status" value="1"/>
</dbReference>
<dbReference type="InterPro" id="IPR036980">
    <property type="entry name" value="RNase_P/MRP_Rpp29_sf"/>
</dbReference>
<reference evidence="8 9" key="1">
    <citation type="journal article" date="2013" name="Genome Announc.">
        <title>Draft Genome Sequence of a Highly Flagellated, Fast-Swimming Archaeon, Methanocaldococcus villosus Strain KIN24-T80 (DSM 22612).</title>
        <authorList>
            <person name="Thennarasu S."/>
            <person name="Polireddy D."/>
            <person name="Antony A."/>
            <person name="Yada M.R."/>
            <person name="Algarawi S."/>
            <person name="Sivakumar N."/>
        </authorList>
    </citation>
    <scope>NUCLEOTIDE SEQUENCE [LARGE SCALE GENOMIC DNA]</scope>
    <source>
        <strain evidence="8 9">KIN24-T80</strain>
    </source>
</reference>
<evidence type="ECO:0000256" key="1">
    <source>
        <dbReference type="ARBA" id="ARBA00006181"/>
    </source>
</evidence>
<dbReference type="STRING" id="1069083.GCA_000371805_00419"/>
<keyword evidence="6 7" id="KW-0378">Hydrolase</keyword>
<dbReference type="InterPro" id="IPR023534">
    <property type="entry name" value="Rof/RNase_P-like"/>
</dbReference>
<evidence type="ECO:0000256" key="3">
    <source>
        <dbReference type="ARBA" id="ARBA00022694"/>
    </source>
</evidence>
<organism evidence="8 9">
    <name type="scientific">Methanocaldococcus villosus KIN24-T80</name>
    <dbReference type="NCBI Taxonomy" id="1069083"/>
    <lineage>
        <taxon>Archaea</taxon>
        <taxon>Methanobacteriati</taxon>
        <taxon>Methanobacteriota</taxon>
        <taxon>Methanomada group</taxon>
        <taxon>Methanococci</taxon>
        <taxon>Methanococcales</taxon>
        <taxon>Methanocaldococcaceae</taxon>
        <taxon>Methanocaldococcus</taxon>
    </lineage>
</organism>
<keyword evidence="5 7" id="KW-0255">Endonuclease</keyword>
<dbReference type="GO" id="GO:0005737">
    <property type="term" value="C:cytoplasm"/>
    <property type="evidence" value="ECO:0007669"/>
    <property type="project" value="UniProtKB-SubCell"/>
</dbReference>
<dbReference type="InterPro" id="IPR016848">
    <property type="entry name" value="RNase_P/MRP_Rpp29-subunit"/>
</dbReference>
<proteinExistence type="inferred from homology"/>
<dbReference type="EMBL" id="APMM01000024">
    <property type="protein sequence ID" value="ENN96176.1"/>
    <property type="molecule type" value="Genomic_DNA"/>
</dbReference>
<comment type="caution">
    <text evidence="8">The sequence shown here is derived from an EMBL/GenBank/DDBJ whole genome shotgun (WGS) entry which is preliminary data.</text>
</comment>
<evidence type="ECO:0000256" key="7">
    <source>
        <dbReference type="HAMAP-Rule" id="MF_00754"/>
    </source>
</evidence>
<keyword evidence="3 7" id="KW-0819">tRNA processing</keyword>
<accession>N6VSM3</accession>
<keyword evidence="4 7" id="KW-0540">Nuclease</keyword>
<dbReference type="GO" id="GO:0030677">
    <property type="term" value="C:ribonuclease P complex"/>
    <property type="evidence" value="ECO:0007669"/>
    <property type="project" value="UniProtKB-UniRule"/>
</dbReference>
<dbReference type="AlphaFoldDB" id="N6VSM3"/>
<evidence type="ECO:0000256" key="6">
    <source>
        <dbReference type="ARBA" id="ARBA00022801"/>
    </source>
</evidence>
<keyword evidence="9" id="KW-1185">Reference proteome</keyword>
<dbReference type="GO" id="GO:0006364">
    <property type="term" value="P:rRNA processing"/>
    <property type="evidence" value="ECO:0007669"/>
    <property type="project" value="TreeGrafter"/>
</dbReference>
<sequence length="94" mass="10829">MNPKDILRHELIGLKVEIVHAKNKSMIGIKGKVVDETRKTLIIEKDSGKEVVIPKDIAIFLFHLDNCKVKVDGRLLIGRPEERLKKKIKILYPY</sequence>
<dbReference type="GO" id="GO:0033204">
    <property type="term" value="F:ribonuclease P RNA binding"/>
    <property type="evidence" value="ECO:0007669"/>
    <property type="project" value="InterPro"/>
</dbReference>
<dbReference type="NCBIfam" id="NF046110">
    <property type="entry name" value="RNaseP1Mthb"/>
    <property type="match status" value="1"/>
</dbReference>
<comment type="subcellular location">
    <subcellularLocation>
        <location evidence="7">Cytoplasm</location>
    </subcellularLocation>
</comment>
<evidence type="ECO:0000256" key="4">
    <source>
        <dbReference type="ARBA" id="ARBA00022722"/>
    </source>
</evidence>
<dbReference type="RefSeq" id="WP_004591398.1">
    <property type="nucleotide sequence ID" value="NZ_APMM01000024.1"/>
</dbReference>
<gene>
    <name evidence="7" type="primary">rnp1</name>
    <name evidence="8" type="ORF">J422_03948</name>
</gene>
<dbReference type="GO" id="GO:0000172">
    <property type="term" value="C:ribonuclease MRP complex"/>
    <property type="evidence" value="ECO:0007669"/>
    <property type="project" value="InterPro"/>
</dbReference>